<feature type="binding site" evidence="9 11">
    <location>
        <position position="215"/>
    </location>
    <ligand>
        <name>substrate</name>
    </ligand>
</feature>
<dbReference type="GO" id="GO:0005829">
    <property type="term" value="C:cytosol"/>
    <property type="evidence" value="ECO:0007669"/>
    <property type="project" value="TreeGrafter"/>
</dbReference>
<dbReference type="RefSeq" id="WP_202812972.1">
    <property type="nucleotide sequence ID" value="NZ_AYYQ01000003.1"/>
</dbReference>
<dbReference type="GO" id="GO:0006207">
    <property type="term" value="P:'de novo' pyrimidine nucleobase biosynthetic process"/>
    <property type="evidence" value="ECO:0007669"/>
    <property type="project" value="InterPro"/>
</dbReference>
<dbReference type="SUPFAM" id="SSF51366">
    <property type="entry name" value="Ribulose-phoshate binding barrel"/>
    <property type="match status" value="1"/>
</dbReference>
<keyword evidence="6 9" id="KW-0456">Lyase</keyword>
<name>A0A0R2AVP7_9LACO</name>
<organism evidence="14 15">
    <name type="scientific">Apilactobacillus ozensis DSM 23829 = JCM 17196</name>
    <dbReference type="NCBI Taxonomy" id="1423781"/>
    <lineage>
        <taxon>Bacteria</taxon>
        <taxon>Bacillati</taxon>
        <taxon>Bacillota</taxon>
        <taxon>Bacilli</taxon>
        <taxon>Lactobacillales</taxon>
        <taxon>Lactobacillaceae</taxon>
        <taxon>Apilactobacillus</taxon>
    </lineage>
</organism>
<evidence type="ECO:0000256" key="2">
    <source>
        <dbReference type="ARBA" id="ARBA00004861"/>
    </source>
</evidence>
<dbReference type="PANTHER" id="PTHR32119">
    <property type="entry name" value="OROTIDINE 5'-PHOSPHATE DECARBOXYLASE"/>
    <property type="match status" value="1"/>
</dbReference>
<evidence type="ECO:0000256" key="1">
    <source>
        <dbReference type="ARBA" id="ARBA00002356"/>
    </source>
</evidence>
<evidence type="ECO:0000313" key="15">
    <source>
        <dbReference type="Proteomes" id="UP000052012"/>
    </source>
</evidence>
<evidence type="ECO:0000256" key="9">
    <source>
        <dbReference type="HAMAP-Rule" id="MF_01200"/>
    </source>
</evidence>
<comment type="pathway">
    <text evidence="2 9 12">Pyrimidine metabolism; UMP biosynthesis via de novo pathway; UMP from orotate: step 2/2.</text>
</comment>
<dbReference type="InterPro" id="IPR011060">
    <property type="entry name" value="RibuloseP-bd_barrel"/>
</dbReference>
<dbReference type="UniPathway" id="UPA00070">
    <property type="reaction ID" value="UER00120"/>
</dbReference>
<dbReference type="EMBL" id="AYYQ01000003">
    <property type="protein sequence ID" value="KRM69588.1"/>
    <property type="molecule type" value="Genomic_DNA"/>
</dbReference>
<evidence type="ECO:0000256" key="8">
    <source>
        <dbReference type="ARBA" id="ARBA00061012"/>
    </source>
</evidence>
<dbReference type="GO" id="GO:0044205">
    <property type="term" value="P:'de novo' UMP biosynthetic process"/>
    <property type="evidence" value="ECO:0007669"/>
    <property type="project" value="UniProtKB-UniRule"/>
</dbReference>
<dbReference type="InterPro" id="IPR018089">
    <property type="entry name" value="OMPdecase_AS"/>
</dbReference>
<comment type="subunit">
    <text evidence="3 9">Homodimer.</text>
</comment>
<feature type="binding site" evidence="9 11">
    <location>
        <position position="124"/>
    </location>
    <ligand>
        <name>substrate</name>
    </ligand>
</feature>
<dbReference type="PROSITE" id="PS00156">
    <property type="entry name" value="OMPDECASE"/>
    <property type="match status" value="1"/>
</dbReference>
<gene>
    <name evidence="9" type="primary">pyrF</name>
    <name evidence="14" type="ORF">FD06_GL001076</name>
</gene>
<feature type="binding site" evidence="9 11">
    <location>
        <position position="186"/>
    </location>
    <ligand>
        <name>substrate</name>
    </ligand>
</feature>
<protein>
    <recommendedName>
        <fullName evidence="9">Orotidine 5'-phosphate decarboxylase</fullName>
        <ecNumber evidence="9">4.1.1.23</ecNumber>
    </recommendedName>
    <alternativeName>
        <fullName evidence="9">OMP decarboxylase</fullName>
        <shortName evidence="9">OMPDCase</shortName>
        <shortName evidence="9">OMPdecase</shortName>
    </alternativeName>
</protein>
<feature type="binding site" evidence="9 11">
    <location>
        <position position="32"/>
    </location>
    <ligand>
        <name>substrate</name>
    </ligand>
</feature>
<dbReference type="STRING" id="1423781.FD06_GL001076"/>
<feature type="domain" description="Orotidine 5'-phosphate decarboxylase" evidence="13">
    <location>
        <begin position="3"/>
        <end position="231"/>
    </location>
</feature>
<dbReference type="NCBIfam" id="NF001273">
    <property type="entry name" value="PRK00230.1"/>
    <property type="match status" value="1"/>
</dbReference>
<dbReference type="EC" id="4.1.1.23" evidence="9"/>
<dbReference type="Pfam" id="PF00215">
    <property type="entry name" value="OMPdecase"/>
    <property type="match status" value="1"/>
</dbReference>
<comment type="catalytic activity">
    <reaction evidence="7 9 12">
        <text>orotidine 5'-phosphate + H(+) = UMP + CO2</text>
        <dbReference type="Rhea" id="RHEA:11596"/>
        <dbReference type="ChEBI" id="CHEBI:15378"/>
        <dbReference type="ChEBI" id="CHEBI:16526"/>
        <dbReference type="ChEBI" id="CHEBI:57538"/>
        <dbReference type="ChEBI" id="CHEBI:57865"/>
        <dbReference type="EC" id="4.1.1.23"/>
    </reaction>
</comment>
<dbReference type="NCBIfam" id="TIGR01740">
    <property type="entry name" value="pyrF"/>
    <property type="match status" value="1"/>
</dbReference>
<feature type="binding site" evidence="9 11">
    <location>
        <position position="9"/>
    </location>
    <ligand>
        <name>substrate</name>
    </ligand>
</feature>
<comment type="similarity">
    <text evidence="8 9">Belongs to the OMP decarboxylase family. Type 1 subfamily.</text>
</comment>
<sequence length="238" mass="26634">MKPVFIALDFHNLTEVKQFMKNFSQTNNMCVKVGMEIFYSEGKNIIEYLQNKDINIFLDLKLYDIPTTVEKAAYELGKLKVQYITVHASGGSKMINAAKKGLVQAAKDYNLTDTTKILAVTELTSFSETQMQQEQAVNKSMPEMVTHLAKIAYQNGADGVICSALENEMIHQNTSEEFLCVNPGIRLSSDNNDDQQRVVNPKKARKLGSNGIVVGRSITKAEKPNAAYKQILNEWSSK</sequence>
<comment type="function">
    <text evidence="1 9">Catalyzes the decarboxylation of orotidine 5'-monophosphate (OMP) to uridine 5'-monophosphate (UMP).</text>
</comment>
<feature type="active site" description="Proton donor" evidence="9">
    <location>
        <position position="61"/>
    </location>
</feature>
<evidence type="ECO:0000259" key="13">
    <source>
        <dbReference type="SMART" id="SM00934"/>
    </source>
</evidence>
<feature type="active site" description="For OMPdecase activity" evidence="10">
    <location>
        <position position="64"/>
    </location>
</feature>
<evidence type="ECO:0000313" key="14">
    <source>
        <dbReference type="EMBL" id="KRM69588.1"/>
    </source>
</evidence>
<comment type="caution">
    <text evidence="14">The sequence shown here is derived from an EMBL/GenBank/DDBJ whole genome shotgun (WGS) entry which is preliminary data.</text>
</comment>
<evidence type="ECO:0000256" key="6">
    <source>
        <dbReference type="ARBA" id="ARBA00023239"/>
    </source>
</evidence>
<keyword evidence="15" id="KW-1185">Reference proteome</keyword>
<feature type="binding site" evidence="9">
    <location>
        <begin position="59"/>
        <end position="68"/>
    </location>
    <ligand>
        <name>substrate</name>
    </ligand>
</feature>
<feature type="binding site" evidence="9 11">
    <location>
        <position position="216"/>
    </location>
    <ligand>
        <name>substrate</name>
    </ligand>
</feature>
<evidence type="ECO:0000256" key="10">
    <source>
        <dbReference type="PIRSR" id="PIRSR614732-1"/>
    </source>
</evidence>
<dbReference type="PATRIC" id="fig|1423781.4.peg.1116"/>
<keyword evidence="4 9" id="KW-0210">Decarboxylase</keyword>
<dbReference type="InterPro" id="IPR013785">
    <property type="entry name" value="Aldolase_TIM"/>
</dbReference>
<evidence type="ECO:0000256" key="7">
    <source>
        <dbReference type="ARBA" id="ARBA00049157"/>
    </source>
</evidence>
<evidence type="ECO:0000256" key="3">
    <source>
        <dbReference type="ARBA" id="ARBA00011738"/>
    </source>
</evidence>
<dbReference type="AlphaFoldDB" id="A0A0R2AVP7"/>
<dbReference type="PANTHER" id="PTHR32119:SF2">
    <property type="entry name" value="OROTIDINE 5'-PHOSPHATE DECARBOXYLASE"/>
    <property type="match status" value="1"/>
</dbReference>
<dbReference type="InterPro" id="IPR047596">
    <property type="entry name" value="OMPdecase_bac"/>
</dbReference>
<reference evidence="14 15" key="1">
    <citation type="journal article" date="2015" name="Genome Announc.">
        <title>Expanding the biotechnology potential of lactobacilli through comparative genomics of 213 strains and associated genera.</title>
        <authorList>
            <person name="Sun Z."/>
            <person name="Harris H.M."/>
            <person name="McCann A."/>
            <person name="Guo C."/>
            <person name="Argimon S."/>
            <person name="Zhang W."/>
            <person name="Yang X."/>
            <person name="Jeffery I.B."/>
            <person name="Cooney J.C."/>
            <person name="Kagawa T.F."/>
            <person name="Liu W."/>
            <person name="Song Y."/>
            <person name="Salvetti E."/>
            <person name="Wrobel A."/>
            <person name="Rasinkangas P."/>
            <person name="Parkhill J."/>
            <person name="Rea M.C."/>
            <person name="O'Sullivan O."/>
            <person name="Ritari J."/>
            <person name="Douillard F.P."/>
            <person name="Paul Ross R."/>
            <person name="Yang R."/>
            <person name="Briner A.E."/>
            <person name="Felis G.E."/>
            <person name="de Vos W.M."/>
            <person name="Barrangou R."/>
            <person name="Klaenhammer T.R."/>
            <person name="Caufield P.W."/>
            <person name="Cui Y."/>
            <person name="Zhang H."/>
            <person name="O'Toole P.W."/>
        </authorList>
    </citation>
    <scope>NUCLEOTIDE SEQUENCE [LARGE SCALE GENOMIC DNA]</scope>
    <source>
        <strain evidence="14 15">DSM 23829</strain>
    </source>
</reference>
<dbReference type="InterPro" id="IPR014732">
    <property type="entry name" value="OMPdecase"/>
</dbReference>
<dbReference type="SMART" id="SM00934">
    <property type="entry name" value="OMPdecase"/>
    <property type="match status" value="1"/>
</dbReference>
<dbReference type="InterPro" id="IPR001754">
    <property type="entry name" value="OMPdeCOase_dom"/>
</dbReference>
<dbReference type="Gene3D" id="3.20.20.70">
    <property type="entry name" value="Aldolase class I"/>
    <property type="match status" value="1"/>
</dbReference>
<accession>A0A0R2AVP7</accession>
<dbReference type="Proteomes" id="UP000052012">
    <property type="component" value="Unassembled WGS sequence"/>
</dbReference>
<feature type="binding site" evidence="9 11">
    <location>
        <position position="195"/>
    </location>
    <ligand>
        <name>substrate</name>
    </ligand>
</feature>
<dbReference type="GO" id="GO:0004590">
    <property type="term" value="F:orotidine-5'-phosphate decarboxylase activity"/>
    <property type="evidence" value="ECO:0007669"/>
    <property type="project" value="UniProtKB-UniRule"/>
</dbReference>
<dbReference type="FunFam" id="3.20.20.70:FF:000015">
    <property type="entry name" value="Orotidine 5'-phosphate decarboxylase"/>
    <property type="match status" value="1"/>
</dbReference>
<evidence type="ECO:0000256" key="12">
    <source>
        <dbReference type="RuleBase" id="RU000512"/>
    </source>
</evidence>
<proteinExistence type="inferred from homology"/>
<evidence type="ECO:0000256" key="4">
    <source>
        <dbReference type="ARBA" id="ARBA00022793"/>
    </source>
</evidence>
<evidence type="ECO:0000256" key="11">
    <source>
        <dbReference type="PIRSR" id="PIRSR614732-2"/>
    </source>
</evidence>
<dbReference type="CDD" id="cd04725">
    <property type="entry name" value="OMP_decarboxylase_like"/>
    <property type="match status" value="1"/>
</dbReference>
<dbReference type="HAMAP" id="MF_01200_B">
    <property type="entry name" value="OMPdecase_type1_B"/>
    <property type="match status" value="1"/>
</dbReference>
<feature type="active site" description="For OMPdecase activity" evidence="10">
    <location>
        <position position="61"/>
    </location>
</feature>
<evidence type="ECO:0000256" key="5">
    <source>
        <dbReference type="ARBA" id="ARBA00022975"/>
    </source>
</evidence>
<keyword evidence="5 9" id="KW-0665">Pyrimidine biosynthesis</keyword>
<feature type="active site" description="For OMPdecase activity" evidence="10">
    <location>
        <position position="59"/>
    </location>
</feature>